<dbReference type="SUPFAM" id="SSF52047">
    <property type="entry name" value="RNI-like"/>
    <property type="match status" value="1"/>
</dbReference>
<evidence type="ECO:0000313" key="1">
    <source>
        <dbReference type="EMBL" id="KAL0955247.1"/>
    </source>
</evidence>
<accession>A0ABR3JIL3</accession>
<dbReference type="InterPro" id="IPR032675">
    <property type="entry name" value="LRR_dom_sf"/>
</dbReference>
<protein>
    <recommendedName>
        <fullName evidence="3">F-box protein</fullName>
    </recommendedName>
</protein>
<comment type="caution">
    <text evidence="1">The sequence shown here is derived from an EMBL/GenBank/DDBJ whole genome shotgun (WGS) entry which is preliminary data.</text>
</comment>
<dbReference type="Gene3D" id="3.80.10.10">
    <property type="entry name" value="Ribonuclease Inhibitor"/>
    <property type="match status" value="1"/>
</dbReference>
<evidence type="ECO:0008006" key="3">
    <source>
        <dbReference type="Google" id="ProtNLM"/>
    </source>
</evidence>
<sequence>MRRRDRGCNAPRFFLAAQVIRVTHAHSRANRFPHSKILSQSDRGARAAFRRASRRFSDIGTLSLYYNPTAKPLPLSWIFKLFRTLTRSESAAAAVRTLSLDLMLVQKSIQLKASHDLICKAMKSLPLLTTLKLHFVDGLPGRESQLLRDCHFPRLQGLAISYPSQEQNAALYRFLSRHPTISTLNIHRCHNPSSFDLSEEYHSTLVMPSLVDFDGDPDWLAAIVPNGKLEGLGVRRWRGHDDVLPSSPGVFEMIANHARTSKESIKIFKAFSFSWDTRLVSLCGECSGLATLMITVNNDHTLDCQDFMRTFEREVLPSMKRLISIYIFQHSFESSSPSKLEELRTICRWEAVCPTLCAIKISSA</sequence>
<reference evidence="2" key="1">
    <citation type="submission" date="2024-06" db="EMBL/GenBank/DDBJ databases">
        <title>Multi-omics analyses provide insights into the biosynthesis of the anticancer antibiotic pleurotin in Hohenbuehelia grisea.</title>
        <authorList>
            <person name="Weaver J.A."/>
            <person name="Alberti F."/>
        </authorList>
    </citation>
    <scope>NUCLEOTIDE SEQUENCE [LARGE SCALE GENOMIC DNA]</scope>
    <source>
        <strain evidence="2">T-177</strain>
    </source>
</reference>
<keyword evidence="2" id="KW-1185">Reference proteome</keyword>
<evidence type="ECO:0000313" key="2">
    <source>
        <dbReference type="Proteomes" id="UP001556367"/>
    </source>
</evidence>
<dbReference type="Proteomes" id="UP001556367">
    <property type="component" value="Unassembled WGS sequence"/>
</dbReference>
<gene>
    <name evidence="1" type="ORF">HGRIS_004142</name>
</gene>
<dbReference type="EMBL" id="JASNQZ010000007">
    <property type="protein sequence ID" value="KAL0955247.1"/>
    <property type="molecule type" value="Genomic_DNA"/>
</dbReference>
<proteinExistence type="predicted"/>
<name>A0ABR3JIL3_9AGAR</name>
<organism evidence="1 2">
    <name type="scientific">Hohenbuehelia grisea</name>
    <dbReference type="NCBI Taxonomy" id="104357"/>
    <lineage>
        <taxon>Eukaryota</taxon>
        <taxon>Fungi</taxon>
        <taxon>Dikarya</taxon>
        <taxon>Basidiomycota</taxon>
        <taxon>Agaricomycotina</taxon>
        <taxon>Agaricomycetes</taxon>
        <taxon>Agaricomycetidae</taxon>
        <taxon>Agaricales</taxon>
        <taxon>Pleurotineae</taxon>
        <taxon>Pleurotaceae</taxon>
        <taxon>Hohenbuehelia</taxon>
    </lineage>
</organism>